<dbReference type="InterPro" id="IPR024705">
    <property type="entry name" value="Ssp411"/>
</dbReference>
<evidence type="ECO:0000313" key="2">
    <source>
        <dbReference type="EMBL" id="XCN75323.1"/>
    </source>
</evidence>
<evidence type="ECO:0000259" key="1">
    <source>
        <dbReference type="Pfam" id="PF03190"/>
    </source>
</evidence>
<dbReference type="InterPro" id="IPR012341">
    <property type="entry name" value="6hp_glycosidase-like_sf"/>
</dbReference>
<accession>A0AAU8M2I8</accession>
<dbReference type="GO" id="GO:0005975">
    <property type="term" value="P:carbohydrate metabolic process"/>
    <property type="evidence" value="ECO:0007669"/>
    <property type="project" value="InterPro"/>
</dbReference>
<dbReference type="EMBL" id="CP159373">
    <property type="protein sequence ID" value="XCN75323.1"/>
    <property type="molecule type" value="Genomic_DNA"/>
</dbReference>
<dbReference type="Gene3D" id="1.50.10.10">
    <property type="match status" value="1"/>
</dbReference>
<dbReference type="InterPro" id="IPR036249">
    <property type="entry name" value="Thioredoxin-like_sf"/>
</dbReference>
<reference evidence="2" key="1">
    <citation type="journal article" date="2024" name="Syst. Appl. Microbiol.">
        <title>First single-strain enrichments of Electrothrix cable bacteria, description of E. aestuarii sp. nov. and E. rattekaaiensis sp. nov., and proposal of a cable bacteria taxonomy following the rules of the SeqCode.</title>
        <authorList>
            <person name="Plum-Jensen L.E."/>
            <person name="Schramm A."/>
            <person name="Marshall I.P.G."/>
        </authorList>
    </citation>
    <scope>NUCLEOTIDE SEQUENCE</scope>
    <source>
        <strain evidence="2">Rat1</strain>
    </source>
</reference>
<dbReference type="PIRSF" id="PIRSF006402">
    <property type="entry name" value="UCP006402_thioredoxin"/>
    <property type="match status" value="1"/>
</dbReference>
<dbReference type="Pfam" id="PF03190">
    <property type="entry name" value="Thioredox_DsbH"/>
    <property type="match status" value="1"/>
</dbReference>
<dbReference type="CDD" id="cd02955">
    <property type="entry name" value="SSP411"/>
    <property type="match status" value="1"/>
</dbReference>
<dbReference type="SUPFAM" id="SSF48208">
    <property type="entry name" value="Six-hairpin glycosidases"/>
    <property type="match status" value="1"/>
</dbReference>
<reference evidence="2" key="2">
    <citation type="submission" date="2024-06" db="EMBL/GenBank/DDBJ databases">
        <authorList>
            <person name="Plum-Jensen L.E."/>
            <person name="Schramm A."/>
            <person name="Marshall I.P.G."/>
        </authorList>
    </citation>
    <scope>NUCLEOTIDE SEQUENCE</scope>
    <source>
        <strain evidence="2">Rat1</strain>
    </source>
</reference>
<feature type="domain" description="Spermatogenesis-associated protein 20-like TRX" evidence="1">
    <location>
        <begin position="7"/>
        <end position="167"/>
    </location>
</feature>
<protein>
    <submittedName>
        <fullName evidence="2">Thioredoxin domain-containing protein</fullName>
    </submittedName>
</protein>
<organism evidence="2">
    <name type="scientific">Candidatus Electrothrix aestuarii</name>
    <dbReference type="NCBI Taxonomy" id="3062594"/>
    <lineage>
        <taxon>Bacteria</taxon>
        <taxon>Pseudomonadati</taxon>
        <taxon>Thermodesulfobacteriota</taxon>
        <taxon>Desulfobulbia</taxon>
        <taxon>Desulfobulbales</taxon>
        <taxon>Desulfobulbaceae</taxon>
        <taxon>Candidatus Electrothrix</taxon>
    </lineage>
</organism>
<dbReference type="KEGG" id="eaj:Q3M24_11530"/>
<sequence>MKPKTANRLGQEKSPYLLQHASNPVDWYPWGEEAFQRAREEKKPVFLSIGYSTCHWCHVMARESFADEEIAALLNAGFISIKVDREERPDIDQMYMAAAMAMNGAGGWPLSVFLLPDGAPFYAATYIPPRAGNGLSGLPDVLQAIRAAWDDHREALAQSATELMGILQKSAIAGGGGTGGKIRTQSNSLTRAVALLAESFDQRYGGFGGAPKFPRPAVFTLLFSSWVLEEDARALEMGLATLQAMAGGGIHDHIGGGFHRYAVDQQWRVPHFEKMLYDQAQLAEAYLLATQITGEMQYAEVARRTFHYVLSSLQAPTGGFYAAEDADSEDPYLPGQHGEGAYYLWTEEDIVRSVGSADANIFTYCYGVEFDGNALVDPQQEFTGRNIFYMKHTAAEAAEHFDKGISEIEDALTRASGKLAAKRQQRQAPHRDEKILVSWNGLMIKALARGSVVLQDPQLLKAARDTAIFLRSSLYDSESRTLCRCFCQGEKGGKGQLDDYAFLVAGLLELYHVSQEPQWLQWAIELTETQIRLFWDEQAGGFFDSVVDSLVAIRLKTQYDGAEPAPNSLAVVNLVRLARLTDRKQWLDLAEKTLRNFQGQLQQAPEALPIMLVAQQEFLEASSFLVIAGRREDAETKEMLEIVHRSWVPGRLLLLADGGENQDFLNKLLPFLETVAMQDDQATAYVCRDYTCQLPVTDPAELKRILEEEGGMERRRGRFDVLKKDLGKI</sequence>
<dbReference type="Gene3D" id="3.40.30.10">
    <property type="entry name" value="Glutaredoxin"/>
    <property type="match status" value="1"/>
</dbReference>
<proteinExistence type="predicted"/>
<dbReference type="InterPro" id="IPR004879">
    <property type="entry name" value="Ssp411-like_TRX"/>
</dbReference>
<name>A0AAU8M2I8_9BACT</name>
<dbReference type="PANTHER" id="PTHR42899:SF1">
    <property type="entry name" value="SPERMATOGENESIS-ASSOCIATED PROTEIN 20"/>
    <property type="match status" value="1"/>
</dbReference>
<dbReference type="InterPro" id="IPR008928">
    <property type="entry name" value="6-hairpin_glycosidase_sf"/>
</dbReference>
<dbReference type="PANTHER" id="PTHR42899">
    <property type="entry name" value="SPERMATOGENESIS-ASSOCIATED PROTEIN 20"/>
    <property type="match status" value="1"/>
</dbReference>
<dbReference type="AlphaFoldDB" id="A0AAU8M2I8"/>
<gene>
    <name evidence="2" type="ORF">Q3M24_11530</name>
</gene>
<dbReference type="SUPFAM" id="SSF52833">
    <property type="entry name" value="Thioredoxin-like"/>
    <property type="match status" value="1"/>
</dbReference>